<dbReference type="AlphaFoldDB" id="A0A839QR99"/>
<evidence type="ECO:0000256" key="7">
    <source>
        <dbReference type="ARBA" id="ARBA00022989"/>
    </source>
</evidence>
<keyword evidence="8 10" id="KW-0472">Membrane</keyword>
<comment type="caution">
    <text evidence="12">The sequence shown here is derived from an EMBL/GenBank/DDBJ whole genome shotgun (WGS) entry which is preliminary data.</text>
</comment>
<evidence type="ECO:0000256" key="11">
    <source>
        <dbReference type="SAM" id="Phobius"/>
    </source>
</evidence>
<keyword evidence="6 10" id="KW-1278">Translocase</keyword>
<evidence type="ECO:0000313" key="12">
    <source>
        <dbReference type="EMBL" id="MBB2997195.1"/>
    </source>
</evidence>
<evidence type="ECO:0000256" key="9">
    <source>
        <dbReference type="ARBA" id="ARBA00047816"/>
    </source>
</evidence>
<sequence>MKVESWLFLGGVFFFTPVAIVYGMMVNWQEWVGFLALFMLSGLSIMVGFYLHFTARRVGYRPEDRVDGEIHENAGAIGMFSPWSWWPLVLGLAAAIGFAGLALGFWVTYIGIGLLTVALTGWVYEYSRGDHAH</sequence>
<keyword evidence="7 11" id="KW-1133">Transmembrane helix</keyword>
<accession>A0A839QR99</accession>
<evidence type="ECO:0000256" key="5">
    <source>
        <dbReference type="ARBA" id="ARBA00022692"/>
    </source>
</evidence>
<dbReference type="GO" id="GO:0005886">
    <property type="term" value="C:plasma membrane"/>
    <property type="evidence" value="ECO:0007669"/>
    <property type="project" value="UniProtKB-SubCell"/>
</dbReference>
<evidence type="ECO:0000256" key="4">
    <source>
        <dbReference type="ARBA" id="ARBA00022475"/>
    </source>
</evidence>
<evidence type="ECO:0000256" key="8">
    <source>
        <dbReference type="ARBA" id="ARBA00023136"/>
    </source>
</evidence>
<evidence type="ECO:0000256" key="2">
    <source>
        <dbReference type="ARBA" id="ARBA00004651"/>
    </source>
</evidence>
<dbReference type="GO" id="GO:0022900">
    <property type="term" value="P:electron transport chain"/>
    <property type="evidence" value="ECO:0007669"/>
    <property type="project" value="InterPro"/>
</dbReference>
<comment type="subunit">
    <text evidence="10">Associates with subunits I, II and III to form cytochrome c oxidase.</text>
</comment>
<evidence type="ECO:0000256" key="3">
    <source>
        <dbReference type="ARBA" id="ARBA00006870"/>
    </source>
</evidence>
<keyword evidence="13" id="KW-1185">Reference proteome</keyword>
<dbReference type="EC" id="7.1.1.9" evidence="10"/>
<gene>
    <name evidence="12" type="ORF">E9229_003442</name>
</gene>
<name>A0A839QR99_9MICC</name>
<organism evidence="12 13">
    <name type="scientific">Paeniglutamicibacter cryotolerans</name>
    <dbReference type="NCBI Taxonomy" id="670079"/>
    <lineage>
        <taxon>Bacteria</taxon>
        <taxon>Bacillati</taxon>
        <taxon>Actinomycetota</taxon>
        <taxon>Actinomycetes</taxon>
        <taxon>Micrococcales</taxon>
        <taxon>Micrococcaceae</taxon>
        <taxon>Paeniglutamicibacter</taxon>
    </lineage>
</organism>
<feature type="transmembrane region" description="Helical" evidence="11">
    <location>
        <begin position="31"/>
        <end position="53"/>
    </location>
</feature>
<keyword evidence="4 10" id="KW-1003">Cell membrane</keyword>
<comment type="catalytic activity">
    <reaction evidence="9 10">
        <text>4 Fe(II)-[cytochrome c] + O2 + 8 H(+)(in) = 4 Fe(III)-[cytochrome c] + 2 H2O + 4 H(+)(out)</text>
        <dbReference type="Rhea" id="RHEA:11436"/>
        <dbReference type="Rhea" id="RHEA-COMP:10350"/>
        <dbReference type="Rhea" id="RHEA-COMP:14399"/>
        <dbReference type="ChEBI" id="CHEBI:15377"/>
        <dbReference type="ChEBI" id="CHEBI:15378"/>
        <dbReference type="ChEBI" id="CHEBI:15379"/>
        <dbReference type="ChEBI" id="CHEBI:29033"/>
        <dbReference type="ChEBI" id="CHEBI:29034"/>
        <dbReference type="EC" id="7.1.1.9"/>
    </reaction>
</comment>
<dbReference type="GO" id="GO:0004129">
    <property type="term" value="F:cytochrome-c oxidase activity"/>
    <property type="evidence" value="ECO:0007669"/>
    <property type="project" value="UniProtKB-EC"/>
</dbReference>
<dbReference type="InterPro" id="IPR021050">
    <property type="entry name" value="Cyt_c_oxidase_su4_actinobac"/>
</dbReference>
<evidence type="ECO:0000313" key="13">
    <source>
        <dbReference type="Proteomes" id="UP000523000"/>
    </source>
</evidence>
<keyword evidence="5 11" id="KW-0812">Transmembrane</keyword>
<protein>
    <recommendedName>
        <fullName evidence="10">Cytochrome c oxidase polypeptide 4</fullName>
        <ecNumber evidence="10">7.1.1.9</ecNumber>
    </recommendedName>
    <alternativeName>
        <fullName evidence="10">Cytochrome aa3 subunit 4</fullName>
    </alternativeName>
    <alternativeName>
        <fullName evidence="10">Cytochrome c oxidase polypeptide IV</fullName>
    </alternativeName>
</protein>
<evidence type="ECO:0000256" key="6">
    <source>
        <dbReference type="ARBA" id="ARBA00022967"/>
    </source>
</evidence>
<evidence type="ECO:0000256" key="10">
    <source>
        <dbReference type="PIRNR" id="PIRNR017385"/>
    </source>
</evidence>
<dbReference type="PIRSF" id="PIRSF017385">
    <property type="entry name" value="CtaF"/>
    <property type="match status" value="1"/>
</dbReference>
<comment type="function">
    <text evidence="1 10">Part of cytochrome c oxidase, its function is unknown.</text>
</comment>
<reference evidence="12 13" key="1">
    <citation type="submission" date="2020-08" db="EMBL/GenBank/DDBJ databases">
        <title>Sequencing the genomes of 1000 actinobacteria strains.</title>
        <authorList>
            <person name="Klenk H.-P."/>
        </authorList>
    </citation>
    <scope>NUCLEOTIDE SEQUENCE [LARGE SCALE GENOMIC DNA]</scope>
    <source>
        <strain evidence="12 13">DSM 22826</strain>
    </source>
</reference>
<feature type="transmembrane region" description="Helical" evidence="11">
    <location>
        <begin position="74"/>
        <end position="99"/>
    </location>
</feature>
<evidence type="ECO:0000256" key="1">
    <source>
        <dbReference type="ARBA" id="ARBA00002536"/>
    </source>
</evidence>
<feature type="transmembrane region" description="Helical" evidence="11">
    <location>
        <begin position="7"/>
        <end position="25"/>
    </location>
</feature>
<dbReference type="Proteomes" id="UP000523000">
    <property type="component" value="Unassembled WGS sequence"/>
</dbReference>
<comment type="subcellular location">
    <subcellularLocation>
        <location evidence="2">Cell membrane</location>
        <topology evidence="2">Multi-pass membrane protein</topology>
    </subcellularLocation>
</comment>
<comment type="similarity">
    <text evidence="3 10">Belongs to the cytochrome c oxidase bacterial subunit CtaF family.</text>
</comment>
<dbReference type="EMBL" id="JACHVS010000002">
    <property type="protein sequence ID" value="MBB2997195.1"/>
    <property type="molecule type" value="Genomic_DNA"/>
</dbReference>
<proteinExistence type="inferred from homology"/>
<dbReference type="RefSeq" id="WP_183512749.1">
    <property type="nucleotide sequence ID" value="NZ_BAABGK010000040.1"/>
</dbReference>
<feature type="transmembrane region" description="Helical" evidence="11">
    <location>
        <begin position="105"/>
        <end position="124"/>
    </location>
</feature>
<dbReference type="Pfam" id="PF12270">
    <property type="entry name" value="Cyt_c_ox_IV"/>
    <property type="match status" value="1"/>
</dbReference>